<dbReference type="STRING" id="637679.GCA_001550055_01268"/>
<dbReference type="Pfam" id="PF04012">
    <property type="entry name" value="PspA_IM30"/>
    <property type="match status" value="1"/>
</dbReference>
<dbReference type="OrthoDB" id="6649369at2"/>
<comment type="similarity">
    <text evidence="1">Belongs to the PspA/Vipp/IM30 family.</text>
</comment>
<gene>
    <name evidence="3" type="ORF">SAMN04488071_1587</name>
</gene>
<dbReference type="Proteomes" id="UP000183685">
    <property type="component" value="Unassembled WGS sequence"/>
</dbReference>
<protein>
    <submittedName>
        <fullName evidence="3">Phage shock protein A (PspA) family protein</fullName>
    </submittedName>
</protein>
<reference evidence="3 4" key="1">
    <citation type="submission" date="2016-10" db="EMBL/GenBank/DDBJ databases">
        <authorList>
            <person name="de Groot N.N."/>
        </authorList>
    </citation>
    <scope>NUCLEOTIDE SEQUENCE [LARGE SCALE GENOMIC DNA]</scope>
    <source>
        <strain evidence="3 4">CGMCC 1.9109</strain>
    </source>
</reference>
<evidence type="ECO:0000313" key="3">
    <source>
        <dbReference type="EMBL" id="SDD88538.1"/>
    </source>
</evidence>
<proteinExistence type="inferred from homology"/>
<keyword evidence="4" id="KW-1185">Reference proteome</keyword>
<dbReference type="PANTHER" id="PTHR31088">
    <property type="entry name" value="MEMBRANE-ASSOCIATED PROTEIN VIPP1, CHLOROPLASTIC"/>
    <property type="match status" value="1"/>
</dbReference>
<dbReference type="PANTHER" id="PTHR31088:SF6">
    <property type="entry name" value="PHAGE SHOCK PROTEIN A"/>
    <property type="match status" value="1"/>
</dbReference>
<dbReference type="GO" id="GO:0009271">
    <property type="term" value="P:phage shock"/>
    <property type="evidence" value="ECO:0007669"/>
    <property type="project" value="TreeGrafter"/>
</dbReference>
<keyword evidence="2" id="KW-0175">Coiled coil</keyword>
<evidence type="ECO:0000313" key="4">
    <source>
        <dbReference type="Proteomes" id="UP000183685"/>
    </source>
</evidence>
<accession>A0A1G6YDU7</accession>
<organism evidence="3 4">
    <name type="scientific">Kordiimonas lacus</name>
    <dbReference type="NCBI Taxonomy" id="637679"/>
    <lineage>
        <taxon>Bacteria</taxon>
        <taxon>Pseudomonadati</taxon>
        <taxon>Pseudomonadota</taxon>
        <taxon>Alphaproteobacteria</taxon>
        <taxon>Kordiimonadales</taxon>
        <taxon>Kordiimonadaceae</taxon>
        <taxon>Kordiimonas</taxon>
    </lineage>
</organism>
<evidence type="ECO:0000256" key="2">
    <source>
        <dbReference type="SAM" id="Coils"/>
    </source>
</evidence>
<evidence type="ECO:0000256" key="1">
    <source>
        <dbReference type="ARBA" id="ARBA00043985"/>
    </source>
</evidence>
<dbReference type="GO" id="GO:0005829">
    <property type="term" value="C:cytosol"/>
    <property type="evidence" value="ECO:0007669"/>
    <property type="project" value="TreeGrafter"/>
</dbReference>
<sequence length="223" mass="23832">MTNIASRVSRLISGSVNAAIDAVENMSPEMVMEQAIREVEVAAAEVRAELGKATAERHLASKKLADNSSKHEELASQIEVAVAEGRDDLASAAITRQMDLEAQVPVLEQTVADAAEREKELEGYIDALKGKRAEMQEELKAFKARQAEMPENTVIDASGNPSSSHEINKSVDRASAAFDRASGHAADMLGTSSKDAAAMAELKDLARKSEVEKRLAAMKAKGA</sequence>
<dbReference type="InterPro" id="IPR007157">
    <property type="entry name" value="PspA_VIPP1"/>
</dbReference>
<feature type="coiled-coil region" evidence="2">
    <location>
        <begin position="118"/>
        <end position="145"/>
    </location>
</feature>
<dbReference type="AlphaFoldDB" id="A0A1G6YDU7"/>
<dbReference type="EMBL" id="FNAK01000003">
    <property type="protein sequence ID" value="SDD88538.1"/>
    <property type="molecule type" value="Genomic_DNA"/>
</dbReference>
<dbReference type="RefSeq" id="WP_068302491.1">
    <property type="nucleotide sequence ID" value="NZ_FNAK01000003.1"/>
</dbReference>
<name>A0A1G6YDU7_9PROT</name>